<dbReference type="Pfam" id="PF00534">
    <property type="entry name" value="Glycos_transf_1"/>
    <property type="match status" value="1"/>
</dbReference>
<gene>
    <name evidence="3" type="ORF">MBSD_0017</name>
    <name evidence="4" type="ORF">MBSD_n1673</name>
</gene>
<dbReference type="PANTHER" id="PTHR45947:SF3">
    <property type="entry name" value="SULFOQUINOVOSYL TRANSFERASE SQD2"/>
    <property type="match status" value="1"/>
</dbReference>
<dbReference type="InterPro" id="IPR028098">
    <property type="entry name" value="Glyco_trans_4-like_N"/>
</dbReference>
<organism evidence="4">
    <name type="scientific">Mizugakiibacter sediminis</name>
    <dbReference type="NCBI Taxonomy" id="1475481"/>
    <lineage>
        <taxon>Bacteria</taxon>
        <taxon>Pseudomonadati</taxon>
        <taxon>Pseudomonadota</taxon>
        <taxon>Gammaproteobacteria</taxon>
        <taxon>Lysobacterales</taxon>
        <taxon>Rhodanobacteraceae</taxon>
        <taxon>Mizugakiibacter</taxon>
    </lineage>
</organism>
<sequence>MARPLRVLVVTDEMEVGGSQRQICHLVEELARRRDIHVELLYFREHSFLVDALQQQGVRVTCLPKRRRIDPAFLRALRRFLAEGRFDIVHAYSLTAECWITLAASGLRPRPRLVATVRGTFHVYRRWQWWIKRWVLSRADAVIANARAGADLAAARAGFPRERIDVIPNGVTLPAPAAREPAHVRVGAKPSQRLEALFVGRLVFEKGLPLLLDALASMPPARRPRLTLVGDGPLREELELQTAALGLDGDVVFLGARSDVGALMGEADFLVLPSREEGLSNVVMEAMAHALPVLVSDAGGNPELVEDGRTGLMFANGNGAELVRALERMVDDRLLRTRLGAAARARIADTFTIESMVRRTEAVYRRLLGDEAWVERKEAA</sequence>
<evidence type="ECO:0000259" key="1">
    <source>
        <dbReference type="Pfam" id="PF00534"/>
    </source>
</evidence>
<keyword evidence="5" id="KW-1185">Reference proteome</keyword>
<evidence type="ECO:0000313" key="5">
    <source>
        <dbReference type="Proteomes" id="UP000253740"/>
    </source>
</evidence>
<name>A0A0K8QNS7_9GAMM</name>
<evidence type="ECO:0000313" key="4">
    <source>
        <dbReference type="EMBL" id="GAP66366.1"/>
    </source>
</evidence>
<dbReference type="OrthoDB" id="5290958at2"/>
<dbReference type="InterPro" id="IPR001296">
    <property type="entry name" value="Glyco_trans_1"/>
</dbReference>
<dbReference type="HOGENOM" id="CLU_009583_0_3_6"/>
<dbReference type="PANTHER" id="PTHR45947">
    <property type="entry name" value="SULFOQUINOVOSYL TRANSFERASE SQD2"/>
    <property type="match status" value="1"/>
</dbReference>
<dbReference type="STRING" id="1475481.GCA_000953855_01704"/>
<reference evidence="3" key="1">
    <citation type="submission" date="2015-03" db="EMBL/GenBank/DDBJ databases">
        <title>Draft genome sequence of Mizugakiibacter sediminis skMP5.</title>
        <authorList>
            <person name="Watanabe T."/>
            <person name="Kojima H."/>
            <person name="Fukui M."/>
        </authorList>
    </citation>
    <scope>NUCLEOTIDE SEQUENCE</scope>
    <source>
        <strain evidence="3">SkMP5</strain>
    </source>
</reference>
<dbReference type="SUPFAM" id="SSF53756">
    <property type="entry name" value="UDP-Glycosyltransferase/glycogen phosphorylase"/>
    <property type="match status" value="1"/>
</dbReference>
<dbReference type="InterPro" id="IPR050194">
    <property type="entry name" value="Glycosyltransferase_grp1"/>
</dbReference>
<protein>
    <submittedName>
        <fullName evidence="3 4">Glycosyl transferase</fullName>
    </submittedName>
</protein>
<dbReference type="CDD" id="cd03801">
    <property type="entry name" value="GT4_PimA-like"/>
    <property type="match status" value="1"/>
</dbReference>
<dbReference type="Gene3D" id="3.40.50.2000">
    <property type="entry name" value="Glycogen Phosphorylase B"/>
    <property type="match status" value="2"/>
</dbReference>
<dbReference type="Proteomes" id="UP000253740">
    <property type="component" value="Unassembled WGS sequence"/>
</dbReference>
<dbReference type="AlphaFoldDB" id="A0A0K8QNS7"/>
<dbReference type="EMBL" id="DF952378">
    <property type="protein sequence ID" value="GAN43514.1"/>
    <property type="molecule type" value="Genomic_DNA"/>
</dbReference>
<dbReference type="Pfam" id="PF13439">
    <property type="entry name" value="Glyco_transf_4"/>
    <property type="match status" value="1"/>
</dbReference>
<evidence type="ECO:0000259" key="2">
    <source>
        <dbReference type="Pfam" id="PF13439"/>
    </source>
</evidence>
<feature type="domain" description="Glycosyl transferase family 1" evidence="1">
    <location>
        <begin position="186"/>
        <end position="345"/>
    </location>
</feature>
<evidence type="ECO:0000313" key="3">
    <source>
        <dbReference type="EMBL" id="GAN43514.1"/>
    </source>
</evidence>
<dbReference type="EMBL" id="DF970200">
    <property type="protein sequence ID" value="GAP66366.1"/>
    <property type="molecule type" value="Genomic_DNA"/>
</dbReference>
<feature type="domain" description="Glycosyltransferase subfamily 4-like N-terminal" evidence="2">
    <location>
        <begin position="16"/>
        <end position="172"/>
    </location>
</feature>
<dbReference type="RefSeq" id="WP_082306568.1">
    <property type="nucleotide sequence ID" value="NZ_DF970200.1"/>
</dbReference>
<dbReference type="GO" id="GO:0016757">
    <property type="term" value="F:glycosyltransferase activity"/>
    <property type="evidence" value="ECO:0007669"/>
    <property type="project" value="InterPro"/>
</dbReference>
<proteinExistence type="predicted"/>
<accession>A0A0K8QNS7</accession>
<keyword evidence="4" id="KW-0808">Transferase</keyword>
<reference evidence="4" key="2">
    <citation type="submission" date="2015-08" db="EMBL/GenBank/DDBJ databases">
        <title>Complete DNA Sequence of Pseudomonas syringae pv. actinidiae, the Causal Agent of Kiwifruit Canker Disease.</title>
        <authorList>
            <person name="Rikkerink E.H.A."/>
            <person name="Fineran P.C."/>
        </authorList>
    </citation>
    <scope>NUCLEOTIDE SEQUENCE</scope>
    <source>
        <strain evidence="4">SkMP5</strain>
    </source>
</reference>